<evidence type="ECO:0000313" key="2">
    <source>
        <dbReference type="Proteomes" id="UP001527925"/>
    </source>
</evidence>
<keyword evidence="2" id="KW-1185">Reference proteome</keyword>
<comment type="caution">
    <text evidence="1">The sequence shown here is derived from an EMBL/GenBank/DDBJ whole genome shotgun (WGS) entry which is preliminary data.</text>
</comment>
<name>A0ABR4N022_9FUNG</name>
<dbReference type="Proteomes" id="UP001527925">
    <property type="component" value="Unassembled WGS sequence"/>
</dbReference>
<gene>
    <name evidence="1" type="ORF">HK105_207647</name>
</gene>
<protein>
    <submittedName>
        <fullName evidence="1">Uncharacterized protein</fullName>
    </submittedName>
</protein>
<evidence type="ECO:0000313" key="1">
    <source>
        <dbReference type="EMBL" id="KAL2912866.1"/>
    </source>
</evidence>
<organism evidence="1 2">
    <name type="scientific">Polyrhizophydium stewartii</name>
    <dbReference type="NCBI Taxonomy" id="2732419"/>
    <lineage>
        <taxon>Eukaryota</taxon>
        <taxon>Fungi</taxon>
        <taxon>Fungi incertae sedis</taxon>
        <taxon>Chytridiomycota</taxon>
        <taxon>Chytridiomycota incertae sedis</taxon>
        <taxon>Chytridiomycetes</taxon>
        <taxon>Rhizophydiales</taxon>
        <taxon>Rhizophydiales incertae sedis</taxon>
        <taxon>Polyrhizophydium</taxon>
    </lineage>
</organism>
<sequence>MVLARAHMLTRLGTGVAMPIEAQCLTPDEKCELWADAIACDWRGDLAMLPATDGLGHLLPEIRSPSMLRRMLSLGIAGRVPLAMAAVRNG</sequence>
<accession>A0ABR4N022</accession>
<dbReference type="EMBL" id="JADGIZ020000056">
    <property type="protein sequence ID" value="KAL2912866.1"/>
    <property type="molecule type" value="Genomic_DNA"/>
</dbReference>
<proteinExistence type="predicted"/>
<reference evidence="1 2" key="1">
    <citation type="submission" date="2023-09" db="EMBL/GenBank/DDBJ databases">
        <title>Pangenome analysis of Batrachochytrium dendrobatidis and related Chytrids.</title>
        <authorList>
            <person name="Yacoub M.N."/>
            <person name="Stajich J.E."/>
            <person name="James T.Y."/>
        </authorList>
    </citation>
    <scope>NUCLEOTIDE SEQUENCE [LARGE SCALE GENOMIC DNA]</scope>
    <source>
        <strain evidence="1 2">JEL0888</strain>
    </source>
</reference>